<dbReference type="GO" id="GO:0071973">
    <property type="term" value="P:bacterial-type flagellum-dependent cell motility"/>
    <property type="evidence" value="ECO:0007669"/>
    <property type="project" value="InterPro"/>
</dbReference>
<dbReference type="GO" id="GO:0009424">
    <property type="term" value="C:bacterial-type flagellum hook"/>
    <property type="evidence" value="ECO:0007669"/>
    <property type="project" value="InterPro"/>
</dbReference>
<keyword evidence="6" id="KW-0282">Flagellum</keyword>
<dbReference type="AlphaFoldDB" id="A0A917AX40"/>
<organism evidence="6 7">
    <name type="scientific">Priestia taiwanensis</name>
    <dbReference type="NCBI Taxonomy" id="1347902"/>
    <lineage>
        <taxon>Bacteria</taxon>
        <taxon>Bacillati</taxon>
        <taxon>Bacillota</taxon>
        <taxon>Bacilli</taxon>
        <taxon>Bacillales</taxon>
        <taxon>Bacillaceae</taxon>
        <taxon>Priestia</taxon>
    </lineage>
</organism>
<dbReference type="SUPFAM" id="SSF64518">
    <property type="entry name" value="Phase 1 flagellin"/>
    <property type="match status" value="1"/>
</dbReference>
<dbReference type="RefSeq" id="WP_188390095.1">
    <property type="nucleotide sequence ID" value="NZ_BMFK01000009.1"/>
</dbReference>
<proteinExistence type="inferred from homology"/>
<keyword evidence="6" id="KW-0966">Cell projection</keyword>
<reference evidence="6" key="2">
    <citation type="submission" date="2020-09" db="EMBL/GenBank/DDBJ databases">
        <authorList>
            <person name="Sun Q."/>
            <person name="Zhou Y."/>
        </authorList>
    </citation>
    <scope>NUCLEOTIDE SEQUENCE</scope>
    <source>
        <strain evidence="6">CGMCC 1.12698</strain>
    </source>
</reference>
<evidence type="ECO:0000259" key="5">
    <source>
        <dbReference type="Pfam" id="PF00700"/>
    </source>
</evidence>
<dbReference type="InterPro" id="IPR001492">
    <property type="entry name" value="Flagellin"/>
</dbReference>
<evidence type="ECO:0000256" key="2">
    <source>
        <dbReference type="ARBA" id="ARBA00005709"/>
    </source>
</evidence>
<evidence type="ECO:0000256" key="3">
    <source>
        <dbReference type="ARBA" id="ARBA00023143"/>
    </source>
</evidence>
<accession>A0A917AX40</accession>
<dbReference type="Pfam" id="PF00669">
    <property type="entry name" value="Flagellin_N"/>
    <property type="match status" value="1"/>
</dbReference>
<dbReference type="Proteomes" id="UP000605259">
    <property type="component" value="Unassembled WGS sequence"/>
</dbReference>
<dbReference type="InterPro" id="IPR046358">
    <property type="entry name" value="Flagellin_C"/>
</dbReference>
<dbReference type="PANTHER" id="PTHR42792">
    <property type="entry name" value="FLAGELLIN"/>
    <property type="match status" value="1"/>
</dbReference>
<gene>
    <name evidence="6" type="primary">flgL</name>
    <name evidence="6" type="ORF">GCM10007140_38050</name>
</gene>
<keyword evidence="6" id="KW-0969">Cilium</keyword>
<comment type="similarity">
    <text evidence="2">Belongs to the bacterial flagellin family.</text>
</comment>
<dbReference type="InterPro" id="IPR001029">
    <property type="entry name" value="Flagellin_N"/>
</dbReference>
<feature type="domain" description="Flagellin N-terminal" evidence="4">
    <location>
        <begin position="7"/>
        <end position="140"/>
    </location>
</feature>
<sequence length="290" mass="32122">MRVTQGMLSNSMLRNLSSSYRHLDTLNNQVATGKKITRPSQDPVIATKGIGYRTSVAEVEQFQRNISEAHSWIESADDALSKGVDVLQRFRELTVNAANGTNDDSAREAIAQELEQLKEHLETISNTKYGEKYIFNGANTTTQPVDLKAGTFPNGYTPVNIQVSPNSHVEISMDATSLFSKATFDGLDDVIAKVRSGESTAISNSIAKVDEIKEGFISERSAVGARQNRMELIDERLQTQEVIAKRVMSENEDADIEEVITQLKMQEMVHRASLGVGARIIQPTLMDFLR</sequence>
<dbReference type="InterPro" id="IPR013384">
    <property type="entry name" value="Flagell_FlgL"/>
</dbReference>
<comment type="subcellular location">
    <subcellularLocation>
        <location evidence="1">Bacterial flagellum</location>
    </subcellularLocation>
</comment>
<feature type="domain" description="Flagellin C-terminal" evidence="5">
    <location>
        <begin position="207"/>
        <end position="282"/>
    </location>
</feature>
<dbReference type="GO" id="GO:0005198">
    <property type="term" value="F:structural molecule activity"/>
    <property type="evidence" value="ECO:0007669"/>
    <property type="project" value="InterPro"/>
</dbReference>
<evidence type="ECO:0000259" key="4">
    <source>
        <dbReference type="Pfam" id="PF00669"/>
    </source>
</evidence>
<dbReference type="EMBL" id="BMFK01000009">
    <property type="protein sequence ID" value="GGE84920.1"/>
    <property type="molecule type" value="Genomic_DNA"/>
</dbReference>
<protein>
    <submittedName>
        <fullName evidence="6">Flagellar hook-associated protein 3</fullName>
    </submittedName>
</protein>
<keyword evidence="7" id="KW-1185">Reference proteome</keyword>
<dbReference type="NCBIfam" id="TIGR02550">
    <property type="entry name" value="flagell_flgL"/>
    <property type="match status" value="1"/>
</dbReference>
<comment type="caution">
    <text evidence="6">The sequence shown here is derived from an EMBL/GenBank/DDBJ whole genome shotgun (WGS) entry which is preliminary data.</text>
</comment>
<reference evidence="6" key="1">
    <citation type="journal article" date="2014" name="Int. J. Syst. Evol. Microbiol.">
        <title>Complete genome sequence of Corynebacterium casei LMG S-19264T (=DSM 44701T), isolated from a smear-ripened cheese.</title>
        <authorList>
            <consortium name="US DOE Joint Genome Institute (JGI-PGF)"/>
            <person name="Walter F."/>
            <person name="Albersmeier A."/>
            <person name="Kalinowski J."/>
            <person name="Ruckert C."/>
        </authorList>
    </citation>
    <scope>NUCLEOTIDE SEQUENCE</scope>
    <source>
        <strain evidence="6">CGMCC 1.12698</strain>
    </source>
</reference>
<dbReference type="PANTHER" id="PTHR42792:SF1">
    <property type="entry name" value="FLAGELLAR HOOK-ASSOCIATED PROTEIN 3"/>
    <property type="match status" value="1"/>
</dbReference>
<keyword evidence="3" id="KW-0975">Bacterial flagellum</keyword>
<name>A0A917AX40_9BACI</name>
<dbReference type="Gene3D" id="1.20.1330.10">
    <property type="entry name" value="f41 fragment of flagellin, N-terminal domain"/>
    <property type="match status" value="1"/>
</dbReference>
<evidence type="ECO:0000313" key="6">
    <source>
        <dbReference type="EMBL" id="GGE84920.1"/>
    </source>
</evidence>
<dbReference type="Pfam" id="PF00700">
    <property type="entry name" value="Flagellin_C"/>
    <property type="match status" value="1"/>
</dbReference>
<evidence type="ECO:0000256" key="1">
    <source>
        <dbReference type="ARBA" id="ARBA00004365"/>
    </source>
</evidence>
<evidence type="ECO:0000313" key="7">
    <source>
        <dbReference type="Proteomes" id="UP000605259"/>
    </source>
</evidence>